<dbReference type="Proteomes" id="UP000887566">
    <property type="component" value="Unplaced"/>
</dbReference>
<dbReference type="WBParaSite" id="PSAMB.scaffold2878size20765.g19493.t1">
    <property type="protein sequence ID" value="PSAMB.scaffold2878size20765.g19493.t1"/>
    <property type="gene ID" value="PSAMB.scaffold2878size20765.g19493"/>
</dbReference>
<protein>
    <submittedName>
        <fullName evidence="2">Uncharacterized protein</fullName>
    </submittedName>
</protein>
<evidence type="ECO:0000313" key="1">
    <source>
        <dbReference type="Proteomes" id="UP000887566"/>
    </source>
</evidence>
<dbReference type="AlphaFoldDB" id="A0A914W081"/>
<accession>A0A914W081</accession>
<name>A0A914W081_9BILA</name>
<organism evidence="1 2">
    <name type="scientific">Plectus sambesii</name>
    <dbReference type="NCBI Taxonomy" id="2011161"/>
    <lineage>
        <taxon>Eukaryota</taxon>
        <taxon>Metazoa</taxon>
        <taxon>Ecdysozoa</taxon>
        <taxon>Nematoda</taxon>
        <taxon>Chromadorea</taxon>
        <taxon>Plectida</taxon>
        <taxon>Plectina</taxon>
        <taxon>Plectoidea</taxon>
        <taxon>Plectidae</taxon>
        <taxon>Plectus</taxon>
    </lineage>
</organism>
<sequence length="88" mass="9707">MNCDCLESLAYEPLDDGKKRASEQLSRNRFSGHVLYCAGDDNKTTAGTGFYVLASLAFIRLHTLNYTGNDGTTGNDDFRQTTHVRVNG</sequence>
<evidence type="ECO:0000313" key="2">
    <source>
        <dbReference type="WBParaSite" id="PSAMB.scaffold2878size20765.g19493.t1"/>
    </source>
</evidence>
<proteinExistence type="predicted"/>
<reference evidence="2" key="1">
    <citation type="submission" date="2022-11" db="UniProtKB">
        <authorList>
            <consortium name="WormBaseParasite"/>
        </authorList>
    </citation>
    <scope>IDENTIFICATION</scope>
</reference>
<keyword evidence="1" id="KW-1185">Reference proteome</keyword>